<dbReference type="GeneID" id="86999784"/>
<dbReference type="Proteomes" id="UP000855471">
    <property type="component" value="Unassembled WGS sequence"/>
</dbReference>
<feature type="transmembrane region" description="Helical" evidence="9">
    <location>
        <begin position="64"/>
        <end position="84"/>
    </location>
</feature>
<dbReference type="Gene3D" id="1.10.3730.20">
    <property type="match status" value="1"/>
</dbReference>
<comment type="similarity">
    <text evidence="7 8">Belongs to the drug/metabolite transporter (DMT) superfamily. Small multidrug resistance (SMR) (TC 2.A.7.1) family.</text>
</comment>
<dbReference type="SUPFAM" id="SSF103481">
    <property type="entry name" value="Multidrug resistance efflux transporter EmrE"/>
    <property type="match status" value="1"/>
</dbReference>
<keyword evidence="2" id="KW-0813">Transport</keyword>
<evidence type="ECO:0000256" key="5">
    <source>
        <dbReference type="ARBA" id="ARBA00022989"/>
    </source>
</evidence>
<reference evidence="12" key="3">
    <citation type="journal article" date="2018" name="Genome Biol.">
        <title>SKESA: strategic k-mer extension for scrupulous assemblies.</title>
        <authorList>
            <person name="Souvorov A."/>
            <person name="Agarwala R."/>
            <person name="Lipman D.J."/>
        </authorList>
    </citation>
    <scope>NUCLEOTIDE SEQUENCE</scope>
    <source>
        <strain evidence="12">O50</strain>
    </source>
</reference>
<dbReference type="InterPro" id="IPR000390">
    <property type="entry name" value="Small_drug/metabolite_transptr"/>
</dbReference>
<proteinExistence type="inferred from homology"/>
<dbReference type="PANTHER" id="PTHR30561">
    <property type="entry name" value="SMR FAMILY PROTON-DEPENDENT DRUG EFFLUX TRANSPORTER SUGE"/>
    <property type="match status" value="1"/>
</dbReference>
<evidence type="ECO:0000256" key="7">
    <source>
        <dbReference type="ARBA" id="ARBA00038032"/>
    </source>
</evidence>
<dbReference type="EMBL" id="LJEB01000033">
    <property type="protein sequence ID" value="KPR56004.1"/>
    <property type="molecule type" value="Genomic_DNA"/>
</dbReference>
<reference evidence="16" key="1">
    <citation type="submission" date="2015-09" db="EMBL/GenBank/DDBJ databases">
        <title>Prevalence of NDMs in South Africa.</title>
        <authorList>
            <person name="Osei Sekyere J."/>
            <person name="Govinden U."/>
            <person name="Essack S."/>
            <person name="Haldorsen B."/>
            <person name="Samuelsen O."/>
            <person name="Aasnaes B."/>
            <person name="Sundsfjord A."/>
        </authorList>
    </citation>
    <scope>NUCLEOTIDE SEQUENCE [LARGE SCALE GENOMIC DNA]</scope>
    <source>
        <strain evidence="16">ST62:944112508</strain>
    </source>
</reference>
<sequence length="109" mass="12068">MIQIILMSTTWLFIAILTEVFGTAMLPKTRHFRRLAPTIFCALSYVVCFYALGQAMKLMTPGIAYAIWCGMGTVLITVISSIYYDMHTSIFEKAGIALILSGTLLMGFA</sequence>
<evidence type="ECO:0000313" key="15">
    <source>
        <dbReference type="EMBL" id="QLV29375.1"/>
    </source>
</evidence>
<gene>
    <name evidence="10" type="ORF">AM363_22785</name>
    <name evidence="13" type="ORF">AN672_08595</name>
    <name evidence="15" type="ORF">HV178_05005</name>
    <name evidence="12" type="ORF">I9Y29_003982</name>
    <name evidence="11" type="ORF">KY227_000816</name>
    <name evidence="14" type="ORF">RYZ67_00515</name>
</gene>
<evidence type="ECO:0000313" key="18">
    <source>
        <dbReference type="Proteomes" id="UP000512222"/>
    </source>
</evidence>
<evidence type="ECO:0000256" key="1">
    <source>
        <dbReference type="ARBA" id="ARBA00004651"/>
    </source>
</evidence>
<dbReference type="InterPro" id="IPR045324">
    <property type="entry name" value="Small_multidrug_res"/>
</dbReference>
<evidence type="ECO:0000313" key="13">
    <source>
        <dbReference type="EMBL" id="KPR56004.1"/>
    </source>
</evidence>
<name>A0A0D7M2B3_CITFR</name>
<reference evidence="12" key="6">
    <citation type="submission" date="2020-09" db="EMBL/GenBank/DDBJ databases">
        <authorList>
            <consortium name="NCBI Pathogen Detection Project"/>
        </authorList>
    </citation>
    <scope>NUCLEOTIDE SEQUENCE</scope>
    <source>
        <strain evidence="12">O50</strain>
    </source>
</reference>
<evidence type="ECO:0000313" key="10">
    <source>
        <dbReference type="EMBL" id="AXZ49543.1"/>
    </source>
</evidence>
<dbReference type="PANTHER" id="PTHR30561:SF1">
    <property type="entry name" value="MULTIDRUG TRANSPORTER EMRE"/>
    <property type="match status" value="1"/>
</dbReference>
<accession>A0A0D7M2B3</accession>
<comment type="subcellular location">
    <subcellularLocation>
        <location evidence="1 8">Cell membrane</location>
        <topology evidence="1 8">Multi-pass membrane protein</topology>
    </subcellularLocation>
</comment>
<evidence type="ECO:0000313" key="14">
    <source>
        <dbReference type="EMBL" id="MDW2756967.1"/>
    </source>
</evidence>
<dbReference type="Proteomes" id="UP000050520">
    <property type="component" value="Unassembled WGS sequence"/>
</dbReference>
<feature type="transmembrane region" description="Helical" evidence="9">
    <location>
        <begin position="32"/>
        <end position="52"/>
    </location>
</feature>
<dbReference type="EMBL" id="CP056573">
    <property type="protein sequence ID" value="QLV29375.1"/>
    <property type="molecule type" value="Genomic_DNA"/>
</dbReference>
<evidence type="ECO:0000256" key="8">
    <source>
        <dbReference type="RuleBase" id="RU003942"/>
    </source>
</evidence>
<reference evidence="10 17" key="4">
    <citation type="submission" date="2018-09" db="EMBL/GenBank/DDBJ databases">
        <title>Whole genome sequencing of Citrobacter freundii AR_0116.</title>
        <authorList>
            <person name="Conlan S."/>
            <person name="Thomas P.J."/>
            <person name="Mullikin J."/>
            <person name="Frank K.M."/>
            <person name="Segre J.A."/>
        </authorList>
    </citation>
    <scope>NUCLEOTIDE SEQUENCE [LARGE SCALE GENOMIC DNA]</scope>
    <source>
        <strain evidence="10 17">AR_0116</strain>
    </source>
</reference>
<keyword evidence="6 9" id="KW-0472">Membrane</keyword>
<dbReference type="GO" id="GO:0022857">
    <property type="term" value="F:transmembrane transporter activity"/>
    <property type="evidence" value="ECO:0007669"/>
    <property type="project" value="InterPro"/>
</dbReference>
<reference evidence="14" key="9">
    <citation type="submission" date="2023-10" db="EMBL/GenBank/DDBJ databases">
        <title>Fecal carriage and genetic characteristics of carbapenem-resistant Enterobacterales among healthy adults from four provinces of China.</title>
        <authorList>
            <person name="Li Y."/>
            <person name="Zhang R."/>
        </authorList>
    </citation>
    <scope>NUCLEOTIDE SEQUENCE</scope>
    <source>
        <strain evidence="14">HN-136</strain>
    </source>
</reference>
<dbReference type="EMBL" id="DACSXJ010000031">
    <property type="protein sequence ID" value="HAT3899514.1"/>
    <property type="molecule type" value="Genomic_DNA"/>
</dbReference>
<dbReference type="EMBL" id="CP032184">
    <property type="protein sequence ID" value="AXZ49543.1"/>
    <property type="molecule type" value="Genomic_DNA"/>
</dbReference>
<evidence type="ECO:0000256" key="6">
    <source>
        <dbReference type="ARBA" id="ARBA00023136"/>
    </source>
</evidence>
<dbReference type="Proteomes" id="UP000512222">
    <property type="component" value="Chromosome"/>
</dbReference>
<evidence type="ECO:0000313" key="12">
    <source>
        <dbReference type="EMBL" id="HAT3899514.1"/>
    </source>
</evidence>
<dbReference type="Proteomes" id="UP001278087">
    <property type="component" value="Unassembled WGS sequence"/>
</dbReference>
<reference evidence="18" key="5">
    <citation type="submission" date="2020-06" db="EMBL/GenBank/DDBJ databases">
        <title>REHAB project genomes.</title>
        <authorList>
            <person name="Shaw L.P."/>
        </authorList>
    </citation>
    <scope>NUCLEOTIDE SEQUENCE [LARGE SCALE GENOMIC DNA]</scope>
    <source>
        <strain evidence="18">RHBSTW-00370</strain>
    </source>
</reference>
<evidence type="ECO:0000313" key="11">
    <source>
        <dbReference type="EMBL" id="EHT9937782.1"/>
    </source>
</evidence>
<dbReference type="GO" id="GO:0005886">
    <property type="term" value="C:plasma membrane"/>
    <property type="evidence" value="ECO:0007669"/>
    <property type="project" value="UniProtKB-SubCell"/>
</dbReference>
<reference evidence="13 16" key="2">
    <citation type="journal article" date="2017" name="PLoS ONE">
        <title>Genomic and phenotypic characterisation of fluoroquinolone resistance mechanisms in Enterobacteriaceae in Durban, South Africa.</title>
        <authorList>
            <person name="Osei Sekyere J."/>
            <person name="Amoako D.G."/>
        </authorList>
    </citation>
    <scope>NUCLEOTIDE SEQUENCE [LARGE SCALE GENOMIC DNA]</scope>
    <source>
        <strain evidence="13 16">ST62:944112508</strain>
    </source>
</reference>
<evidence type="ECO:0000313" key="16">
    <source>
        <dbReference type="Proteomes" id="UP000050520"/>
    </source>
</evidence>
<dbReference type="RefSeq" id="WP_008322725.1">
    <property type="nucleotide sequence ID" value="NZ_AP026940.1"/>
</dbReference>
<reference evidence="15" key="7">
    <citation type="journal article" date="2021" name="Microb. Genom.">
        <title>A genomic epidemiological study shows that prevalence of antimicrobial resistance in Enterobacterales is associated with the livestock host, as well as antimicrobial usage.</title>
        <authorList>
            <person name="AbuOun M."/>
            <person name="Jones H."/>
            <person name="Stubberfield E."/>
            <person name="Gilson D."/>
            <person name="Shaw L.P."/>
            <person name="Hubbard A.T.M."/>
            <person name="Chau K.K."/>
            <person name="Sebra R."/>
            <person name="Peto T.E.A."/>
            <person name="Crook D.W."/>
            <person name="Read D.S."/>
            <person name="Gweon H.S."/>
            <person name="Walker A.S."/>
            <person name="Stoesser N."/>
            <person name="Smith R.P."/>
            <person name="Anjum M.F."/>
            <person name="On Behalf Of The Rehab Consortium."/>
        </authorList>
    </citation>
    <scope>NUCLEOTIDE SEQUENCE</scope>
    <source>
        <strain evidence="15">RHBSTW-00370</strain>
    </source>
</reference>
<dbReference type="AlphaFoldDB" id="A0A0D7M2B3"/>
<evidence type="ECO:0000256" key="4">
    <source>
        <dbReference type="ARBA" id="ARBA00022692"/>
    </source>
</evidence>
<dbReference type="Proteomes" id="UP000263627">
    <property type="component" value="Chromosome"/>
</dbReference>
<keyword evidence="4 8" id="KW-0812">Transmembrane</keyword>
<evidence type="ECO:0000256" key="3">
    <source>
        <dbReference type="ARBA" id="ARBA00022475"/>
    </source>
</evidence>
<keyword evidence="5 9" id="KW-1133">Transmembrane helix</keyword>
<evidence type="ECO:0000256" key="9">
    <source>
        <dbReference type="SAM" id="Phobius"/>
    </source>
</evidence>
<protein>
    <submittedName>
        <fullName evidence="12">Multidrug efflux SMR transporter</fullName>
    </submittedName>
    <submittedName>
        <fullName evidence="10">QacE family quaternary ammonium compound efflux SMR transporter</fullName>
    </submittedName>
    <submittedName>
        <fullName evidence="13">Quaternary ammonium compound-resistance protein</fullName>
    </submittedName>
</protein>
<dbReference type="InterPro" id="IPR037185">
    <property type="entry name" value="EmrE-like"/>
</dbReference>
<dbReference type="EMBL" id="ABBJDF010000003">
    <property type="protein sequence ID" value="EHT9937782.1"/>
    <property type="molecule type" value="Genomic_DNA"/>
</dbReference>
<reference evidence="11" key="8">
    <citation type="submission" date="2021-07" db="EMBL/GenBank/DDBJ databases">
        <authorList>
            <consortium name="Clinical and Environmental Microbiology Branch: Whole genome sequencing antimicrobial resistance pathogens in the healthcare setting"/>
        </authorList>
    </citation>
    <scope>NUCLEOTIDE SEQUENCE</scope>
    <source>
        <strain evidence="11">2021DK-00049</strain>
    </source>
</reference>
<dbReference type="EMBL" id="JAWPBU010000001">
    <property type="protein sequence ID" value="MDW2756967.1"/>
    <property type="molecule type" value="Genomic_DNA"/>
</dbReference>
<organism evidence="12">
    <name type="scientific">Citrobacter freundii</name>
    <dbReference type="NCBI Taxonomy" id="546"/>
    <lineage>
        <taxon>Bacteria</taxon>
        <taxon>Pseudomonadati</taxon>
        <taxon>Pseudomonadota</taxon>
        <taxon>Gammaproteobacteria</taxon>
        <taxon>Enterobacterales</taxon>
        <taxon>Enterobacteriaceae</taxon>
        <taxon>Citrobacter</taxon>
        <taxon>Citrobacter freundii complex</taxon>
    </lineage>
</organism>
<evidence type="ECO:0000256" key="2">
    <source>
        <dbReference type="ARBA" id="ARBA00022448"/>
    </source>
</evidence>
<dbReference type="Pfam" id="PF00893">
    <property type="entry name" value="Multi_Drug_Res"/>
    <property type="match status" value="1"/>
</dbReference>
<keyword evidence="3" id="KW-1003">Cell membrane</keyword>
<evidence type="ECO:0000313" key="17">
    <source>
        <dbReference type="Proteomes" id="UP000263627"/>
    </source>
</evidence>